<sequence>MLIKSKCDKFQPKTKGEWKRIMIGVEKGRRNNTAASISGHLLRKNVATEVALELLKSWNKTNAHPPLTEKELVKIYNSIANKESIRRRGGGGI</sequence>
<organism evidence="2 3">
    <name type="scientific">Halobacillus salinarum</name>
    <dbReference type="NCBI Taxonomy" id="2932257"/>
    <lineage>
        <taxon>Bacteria</taxon>
        <taxon>Bacillati</taxon>
        <taxon>Bacillota</taxon>
        <taxon>Bacilli</taxon>
        <taxon>Bacillales</taxon>
        <taxon>Bacillaceae</taxon>
        <taxon>Halobacillus</taxon>
    </lineage>
</organism>
<evidence type="ECO:0000259" key="1">
    <source>
        <dbReference type="SMART" id="SM00942"/>
    </source>
</evidence>
<proteinExistence type="predicted"/>
<keyword evidence="3" id="KW-1185">Reference proteome</keyword>
<gene>
    <name evidence="2" type="ORF">MUN89_00940</name>
</gene>
<protein>
    <submittedName>
        <fullName evidence="2">Primase alpha helix C-terminal domain-containing protein</fullName>
    </submittedName>
</protein>
<dbReference type="Pfam" id="PF08708">
    <property type="entry name" value="PriCT_1"/>
    <property type="match status" value="1"/>
</dbReference>
<dbReference type="Proteomes" id="UP000831787">
    <property type="component" value="Chromosome"/>
</dbReference>
<feature type="domain" description="Primase C-terminal 1" evidence="1">
    <location>
        <begin position="20"/>
        <end position="85"/>
    </location>
</feature>
<dbReference type="InterPro" id="IPR014820">
    <property type="entry name" value="PriCT_1"/>
</dbReference>
<reference evidence="2 3" key="1">
    <citation type="submission" date="2022-04" db="EMBL/GenBank/DDBJ databases">
        <title>Halobacillus sp. isolated from saltern.</title>
        <authorList>
            <person name="Won M."/>
            <person name="Lee C.-M."/>
            <person name="Woen H.-Y."/>
            <person name="Kwon S.-W."/>
        </authorList>
    </citation>
    <scope>NUCLEOTIDE SEQUENCE [LARGE SCALE GENOMIC DNA]</scope>
    <source>
        <strain evidence="2 3">SSBR10-3</strain>
    </source>
</reference>
<dbReference type="RefSeq" id="WP_244710657.1">
    <property type="nucleotide sequence ID" value="NZ_CP095073.1"/>
</dbReference>
<evidence type="ECO:0000313" key="3">
    <source>
        <dbReference type="Proteomes" id="UP000831787"/>
    </source>
</evidence>
<accession>A0ABY4EKG1</accession>
<name>A0ABY4EKG1_9BACI</name>
<evidence type="ECO:0000313" key="2">
    <source>
        <dbReference type="EMBL" id="UOQ44578.1"/>
    </source>
</evidence>
<dbReference type="SMART" id="SM00942">
    <property type="entry name" value="PriCT_1"/>
    <property type="match status" value="1"/>
</dbReference>
<dbReference type="EMBL" id="CP095073">
    <property type="protein sequence ID" value="UOQ44578.1"/>
    <property type="molecule type" value="Genomic_DNA"/>
</dbReference>